<keyword evidence="4" id="KW-1185">Reference proteome</keyword>
<dbReference type="Pfam" id="PF17820">
    <property type="entry name" value="PDZ_6"/>
    <property type="match status" value="1"/>
</dbReference>
<feature type="transmembrane region" description="Helical" evidence="1">
    <location>
        <begin position="57"/>
        <end position="82"/>
    </location>
</feature>
<keyword evidence="1" id="KW-0812">Transmembrane</keyword>
<dbReference type="STRING" id="39060.SAMN05660706_10954"/>
<feature type="domain" description="PDZ" evidence="2">
    <location>
        <begin position="301"/>
        <end position="337"/>
    </location>
</feature>
<feature type="transmembrane region" description="Helical" evidence="1">
    <location>
        <begin position="21"/>
        <end position="37"/>
    </location>
</feature>
<dbReference type="SMART" id="SM00228">
    <property type="entry name" value="PDZ"/>
    <property type="match status" value="1"/>
</dbReference>
<feature type="transmembrane region" description="Helical" evidence="1">
    <location>
        <begin position="175"/>
        <end position="195"/>
    </location>
</feature>
<keyword evidence="1" id="KW-0472">Membrane</keyword>
<dbReference type="Gene3D" id="2.30.42.10">
    <property type="match status" value="1"/>
</dbReference>
<dbReference type="EMBL" id="FOYM01000009">
    <property type="protein sequence ID" value="SFR03576.1"/>
    <property type="molecule type" value="Genomic_DNA"/>
</dbReference>
<dbReference type="RefSeq" id="WP_092482756.1">
    <property type="nucleotide sequence ID" value="NZ_FOYM01000009.1"/>
</dbReference>
<dbReference type="InterPro" id="IPR036034">
    <property type="entry name" value="PDZ_sf"/>
</dbReference>
<reference evidence="4" key="1">
    <citation type="submission" date="2016-10" db="EMBL/GenBank/DDBJ databases">
        <authorList>
            <person name="Varghese N."/>
            <person name="Submissions S."/>
        </authorList>
    </citation>
    <scope>NUCLEOTIDE SEQUENCE [LARGE SCALE GENOMIC DNA]</scope>
    <source>
        <strain evidence="4">DSM 3669</strain>
    </source>
</reference>
<protein>
    <submittedName>
        <fullName evidence="3">PDZ domain-containing protein</fullName>
    </submittedName>
</protein>
<gene>
    <name evidence="3" type="ORF">SAMN05660706_10954</name>
</gene>
<feature type="transmembrane region" description="Helical" evidence="1">
    <location>
        <begin position="89"/>
        <end position="111"/>
    </location>
</feature>
<dbReference type="AlphaFoldDB" id="A0A1I6DDQ6"/>
<proteinExistence type="predicted"/>
<feature type="transmembrane region" description="Helical" evidence="1">
    <location>
        <begin position="131"/>
        <end position="154"/>
    </location>
</feature>
<feature type="transmembrane region" description="Helical" evidence="1">
    <location>
        <begin position="245"/>
        <end position="261"/>
    </location>
</feature>
<organism evidence="3 4">
    <name type="scientific">Desulfoscipio geothermicus DSM 3669</name>
    <dbReference type="NCBI Taxonomy" id="1121426"/>
    <lineage>
        <taxon>Bacteria</taxon>
        <taxon>Bacillati</taxon>
        <taxon>Bacillota</taxon>
        <taxon>Clostridia</taxon>
        <taxon>Eubacteriales</taxon>
        <taxon>Desulfallaceae</taxon>
        <taxon>Desulfoscipio</taxon>
    </lineage>
</organism>
<dbReference type="OrthoDB" id="198399at2"/>
<evidence type="ECO:0000313" key="4">
    <source>
        <dbReference type="Proteomes" id="UP000199584"/>
    </source>
</evidence>
<dbReference type="Proteomes" id="UP000199584">
    <property type="component" value="Unassembled WGS sequence"/>
</dbReference>
<accession>A0A1I6DDQ6</accession>
<keyword evidence="1" id="KW-1133">Transmembrane helix</keyword>
<dbReference type="SUPFAM" id="SSF50156">
    <property type="entry name" value="PDZ domain-like"/>
    <property type="match status" value="1"/>
</dbReference>
<name>A0A1I6DDQ6_9FIRM</name>
<sequence>MFPFGDIFPIILMNIEIMLREPIFWLVVVLVGMQYRRMQSLREEFYGVPLKSNWNEIGTAIILGLLGGLLGSIIMVFIGVTLTGSGLMYIWPLAILLMLINARFICFAYAGGILALAKILFGFPQVNVPQVLALVAVLHMVESVLIFFSGHLGAIPAFFRDRAGRVVGGFTLQKFWPIPIAALAFVAGMEVPPGSIDMPEWWPLIRPEAANAENIIYTLIPVVAALGYGDMAIARDPRRKSRISAGYLALYSAALLVLAVLSDRSTLLAVAAALFSPLGHEAVINIGRRLELRDPPVYVPHPEGLAVLDVVPESPAWNAGMRSGDLVLAINGVPVRSRADLAAMLYAITPPLQVDFWSRRGRRSRRELLAYDDEGQPLGIMPVPEGHEEAGVMEMSTAGPLGRWWGDFWRRLQK</sequence>
<feature type="transmembrane region" description="Helical" evidence="1">
    <location>
        <begin position="215"/>
        <end position="233"/>
    </location>
</feature>
<dbReference type="InterPro" id="IPR041489">
    <property type="entry name" value="PDZ_6"/>
</dbReference>
<evidence type="ECO:0000256" key="1">
    <source>
        <dbReference type="SAM" id="Phobius"/>
    </source>
</evidence>
<dbReference type="PROSITE" id="PS50106">
    <property type="entry name" value="PDZ"/>
    <property type="match status" value="1"/>
</dbReference>
<dbReference type="InterPro" id="IPR001478">
    <property type="entry name" value="PDZ"/>
</dbReference>
<evidence type="ECO:0000259" key="2">
    <source>
        <dbReference type="PROSITE" id="PS50106"/>
    </source>
</evidence>
<evidence type="ECO:0000313" key="3">
    <source>
        <dbReference type="EMBL" id="SFR03576.1"/>
    </source>
</evidence>